<sequence>MHNFSRRTSWDSRSVYAPEFSSRRRTRIFLLCIAVSNLNGHASGLSTLDVIPVQASVCDTSRPDCPAGLHVLSVFFQSKLNAGQGPG</sequence>
<comment type="caution">
    <text evidence="1">The sequence shown here is derived from an EMBL/GenBank/DDBJ whole genome shotgun (WGS) entry which is preliminary data.</text>
</comment>
<proteinExistence type="predicted"/>
<organism evidence="1 2">
    <name type="scientific">Grifola frondosa</name>
    <name type="common">Maitake</name>
    <name type="synonym">Polyporus frondosus</name>
    <dbReference type="NCBI Taxonomy" id="5627"/>
    <lineage>
        <taxon>Eukaryota</taxon>
        <taxon>Fungi</taxon>
        <taxon>Dikarya</taxon>
        <taxon>Basidiomycota</taxon>
        <taxon>Agaricomycotina</taxon>
        <taxon>Agaricomycetes</taxon>
        <taxon>Polyporales</taxon>
        <taxon>Grifolaceae</taxon>
        <taxon>Grifola</taxon>
    </lineage>
</organism>
<reference evidence="1 2" key="1">
    <citation type="submission" date="2016-03" db="EMBL/GenBank/DDBJ databases">
        <title>Whole genome sequencing of Grifola frondosa 9006-11.</title>
        <authorList>
            <person name="Min B."/>
            <person name="Park H."/>
            <person name="Kim J.-G."/>
            <person name="Cho H."/>
            <person name="Oh Y.-L."/>
            <person name="Kong W.-S."/>
            <person name="Choi I.-G."/>
        </authorList>
    </citation>
    <scope>NUCLEOTIDE SEQUENCE [LARGE SCALE GENOMIC DNA]</scope>
    <source>
        <strain evidence="1 2">9006-11</strain>
    </source>
</reference>
<dbReference type="AlphaFoldDB" id="A0A1C7MD73"/>
<dbReference type="EMBL" id="LUGG01000005">
    <property type="protein sequence ID" value="OBZ74850.1"/>
    <property type="molecule type" value="Genomic_DNA"/>
</dbReference>
<evidence type="ECO:0000313" key="1">
    <source>
        <dbReference type="EMBL" id="OBZ74850.1"/>
    </source>
</evidence>
<keyword evidence="2" id="KW-1185">Reference proteome</keyword>
<dbReference type="Proteomes" id="UP000092993">
    <property type="component" value="Unassembled WGS sequence"/>
</dbReference>
<protein>
    <submittedName>
        <fullName evidence="1">Uncharacterized protein</fullName>
    </submittedName>
</protein>
<gene>
    <name evidence="1" type="ORF">A0H81_05103</name>
</gene>
<name>A0A1C7MD73_GRIFR</name>
<accession>A0A1C7MD73</accession>
<evidence type="ECO:0000313" key="2">
    <source>
        <dbReference type="Proteomes" id="UP000092993"/>
    </source>
</evidence>